<reference evidence="2" key="1">
    <citation type="submission" date="2021-04" db="EMBL/GenBank/DDBJ databases">
        <authorList>
            <person name="Tunstrom K."/>
        </authorList>
    </citation>
    <scope>NUCLEOTIDE SEQUENCE</scope>
</reference>
<feature type="compositionally biased region" description="Polar residues" evidence="1">
    <location>
        <begin position="180"/>
        <end position="203"/>
    </location>
</feature>
<dbReference type="AlphaFoldDB" id="A0A8S3X8W2"/>
<dbReference type="OrthoDB" id="7473823at2759"/>
<gene>
    <name evidence="2" type="ORF">PAPOLLO_LOCUS15356</name>
</gene>
<feature type="compositionally biased region" description="Polar residues" evidence="1">
    <location>
        <begin position="87"/>
        <end position="101"/>
    </location>
</feature>
<feature type="compositionally biased region" description="Basic and acidic residues" evidence="1">
    <location>
        <begin position="102"/>
        <end position="155"/>
    </location>
</feature>
<evidence type="ECO:0000313" key="2">
    <source>
        <dbReference type="EMBL" id="CAG5010084.1"/>
    </source>
</evidence>
<evidence type="ECO:0000313" key="3">
    <source>
        <dbReference type="Proteomes" id="UP000691718"/>
    </source>
</evidence>
<feature type="compositionally biased region" description="Polar residues" evidence="1">
    <location>
        <begin position="216"/>
        <end position="227"/>
    </location>
</feature>
<feature type="compositionally biased region" description="Low complexity" evidence="1">
    <location>
        <begin position="75"/>
        <end position="86"/>
    </location>
</feature>
<dbReference type="Proteomes" id="UP000691718">
    <property type="component" value="Unassembled WGS sequence"/>
</dbReference>
<name>A0A8S3X8W2_PARAO</name>
<comment type="caution">
    <text evidence="2">The sequence shown here is derived from an EMBL/GenBank/DDBJ whole genome shotgun (WGS) entry which is preliminary data.</text>
</comment>
<evidence type="ECO:0000256" key="1">
    <source>
        <dbReference type="SAM" id="MobiDB-lite"/>
    </source>
</evidence>
<organism evidence="2 3">
    <name type="scientific">Parnassius apollo</name>
    <name type="common">Apollo butterfly</name>
    <name type="synonym">Papilio apollo</name>
    <dbReference type="NCBI Taxonomy" id="110799"/>
    <lineage>
        <taxon>Eukaryota</taxon>
        <taxon>Metazoa</taxon>
        <taxon>Ecdysozoa</taxon>
        <taxon>Arthropoda</taxon>
        <taxon>Hexapoda</taxon>
        <taxon>Insecta</taxon>
        <taxon>Pterygota</taxon>
        <taxon>Neoptera</taxon>
        <taxon>Endopterygota</taxon>
        <taxon>Lepidoptera</taxon>
        <taxon>Glossata</taxon>
        <taxon>Ditrysia</taxon>
        <taxon>Papilionoidea</taxon>
        <taxon>Papilionidae</taxon>
        <taxon>Parnassiinae</taxon>
        <taxon>Parnassini</taxon>
        <taxon>Parnassius</taxon>
        <taxon>Parnassius</taxon>
    </lineage>
</organism>
<keyword evidence="3" id="KW-1185">Reference proteome</keyword>
<accession>A0A8S3X8W2</accession>
<proteinExistence type="predicted"/>
<protein>
    <submittedName>
        <fullName evidence="2">(apollo) hypothetical protein</fullName>
    </submittedName>
</protein>
<sequence length="283" mass="31747">MFKLGGFKASFNLLSGKKNNKDQCERTSDVQILGVYRSNREDYYGNQNPTAPRKITPSMVKLPHTSHSTQGVKPSKSTSDLSKLSDIPQNVRKSTGDLASSTREHKTTKEIKNQEKEQRKLDKQKLAEQRKREKLAASEREKQEKLKREKFKLETQQKQQTQERPPKKEKIKAPAPQPQVTPLSQTPVPYSSNTLESSISRSTGPPPYSKTPEVIPNQNDNTGNTSFGKPVDGPSSWDLVSEHRQQLNRPIAASSKKMKSTVLDLGYNVGNMRTSAEVDNSEA</sequence>
<feature type="region of interest" description="Disordered" evidence="1">
    <location>
        <begin position="38"/>
        <end position="244"/>
    </location>
</feature>
<dbReference type="EMBL" id="CAJQZP010001030">
    <property type="protein sequence ID" value="CAG5010084.1"/>
    <property type="molecule type" value="Genomic_DNA"/>
</dbReference>